<evidence type="ECO:0000259" key="1">
    <source>
        <dbReference type="PROSITE" id="PS50835"/>
    </source>
</evidence>
<dbReference type="RefSeq" id="WP_349084125.1">
    <property type="nucleotide sequence ID" value="NZ_JBBNFW010000179.1"/>
</dbReference>
<dbReference type="EMBL" id="JBBNFW010000179">
    <property type="protein sequence ID" value="MEQ2413907.1"/>
    <property type="molecule type" value="Genomic_DNA"/>
</dbReference>
<evidence type="ECO:0000313" key="3">
    <source>
        <dbReference type="Proteomes" id="UP001470752"/>
    </source>
</evidence>
<feature type="domain" description="Ig-like" evidence="1">
    <location>
        <begin position="19"/>
        <end position="105"/>
    </location>
</feature>
<keyword evidence="3" id="KW-1185">Reference proteome</keyword>
<sequence>MTDINGDVLTSESCLISYPVSFAITAQPESKIEAEDGDTITLKVEASGSGLTYQWQYSVDGGKNWNNMSSAMGKKNSFSTIMNSIFNGRLYRCIVTDASGETLISETCKIGYSVNAENALAS</sequence>
<dbReference type="Proteomes" id="UP001470752">
    <property type="component" value="Unassembled WGS sequence"/>
</dbReference>
<dbReference type="InterPro" id="IPR036179">
    <property type="entry name" value="Ig-like_dom_sf"/>
</dbReference>
<dbReference type="InterPro" id="IPR013783">
    <property type="entry name" value="Ig-like_fold"/>
</dbReference>
<evidence type="ECO:0000313" key="2">
    <source>
        <dbReference type="EMBL" id="MEQ2413907.1"/>
    </source>
</evidence>
<protein>
    <recommendedName>
        <fullName evidence="1">Ig-like domain-containing protein</fullName>
    </recommendedName>
</protein>
<proteinExistence type="predicted"/>
<dbReference type="InterPro" id="IPR007110">
    <property type="entry name" value="Ig-like_dom"/>
</dbReference>
<name>A0ABV1CND4_9FIRM</name>
<accession>A0ABV1CND4</accession>
<dbReference type="Gene3D" id="2.60.40.10">
    <property type="entry name" value="Immunoglobulins"/>
    <property type="match status" value="1"/>
</dbReference>
<dbReference type="SUPFAM" id="SSF48726">
    <property type="entry name" value="Immunoglobulin"/>
    <property type="match status" value="1"/>
</dbReference>
<comment type="caution">
    <text evidence="2">The sequence shown here is derived from an EMBL/GenBank/DDBJ whole genome shotgun (WGS) entry which is preliminary data.</text>
</comment>
<organism evidence="2 3">
    <name type="scientific">Blautia acetigignens</name>
    <dbReference type="NCBI Taxonomy" id="2981783"/>
    <lineage>
        <taxon>Bacteria</taxon>
        <taxon>Bacillati</taxon>
        <taxon>Bacillota</taxon>
        <taxon>Clostridia</taxon>
        <taxon>Lachnospirales</taxon>
        <taxon>Lachnospiraceae</taxon>
        <taxon>Blautia</taxon>
    </lineage>
</organism>
<reference evidence="2 3" key="1">
    <citation type="submission" date="2024-04" db="EMBL/GenBank/DDBJ databases">
        <title>Human intestinal bacterial collection.</title>
        <authorList>
            <person name="Pauvert C."/>
            <person name="Hitch T.C.A."/>
            <person name="Clavel T."/>
        </authorList>
    </citation>
    <scope>NUCLEOTIDE SEQUENCE [LARGE SCALE GENOMIC DNA]</scope>
    <source>
        <strain evidence="2 3">CLA-AA-H161</strain>
    </source>
</reference>
<gene>
    <name evidence="2" type="ORF">AAAX94_12880</name>
</gene>
<dbReference type="PROSITE" id="PS50835">
    <property type="entry name" value="IG_LIKE"/>
    <property type="match status" value="1"/>
</dbReference>